<name>A0ACA9S7K2_9GLOM</name>
<comment type="caution">
    <text evidence="1">The sequence shown here is derived from an EMBL/GenBank/DDBJ whole genome shotgun (WGS) entry which is preliminary data.</text>
</comment>
<proteinExistence type="predicted"/>
<reference evidence="1" key="1">
    <citation type="submission" date="2021-06" db="EMBL/GenBank/DDBJ databases">
        <authorList>
            <person name="Kallberg Y."/>
            <person name="Tangrot J."/>
            <person name="Rosling A."/>
        </authorList>
    </citation>
    <scope>NUCLEOTIDE SEQUENCE</scope>
    <source>
        <strain evidence="1">MA461A</strain>
    </source>
</reference>
<evidence type="ECO:0000313" key="1">
    <source>
        <dbReference type="EMBL" id="CAG8828655.1"/>
    </source>
</evidence>
<dbReference type="Proteomes" id="UP000789920">
    <property type="component" value="Unassembled WGS sequence"/>
</dbReference>
<protein>
    <submittedName>
        <fullName evidence="1">1622_t:CDS:1</fullName>
    </submittedName>
</protein>
<feature type="non-terminal residue" evidence="1">
    <location>
        <position position="1"/>
    </location>
</feature>
<organism evidence="1 2">
    <name type="scientific">Racocetra persica</name>
    <dbReference type="NCBI Taxonomy" id="160502"/>
    <lineage>
        <taxon>Eukaryota</taxon>
        <taxon>Fungi</taxon>
        <taxon>Fungi incertae sedis</taxon>
        <taxon>Mucoromycota</taxon>
        <taxon>Glomeromycotina</taxon>
        <taxon>Glomeromycetes</taxon>
        <taxon>Diversisporales</taxon>
        <taxon>Gigasporaceae</taxon>
        <taxon>Racocetra</taxon>
    </lineage>
</organism>
<sequence>KKNSTSTENNENYKNLHILDLFVQKRRGCLLTKHIKSSTENKSQHISTRNSTINSTDPNLYKRQKTLLNILNNNANIIDNIFIKATHDMKEHVTK</sequence>
<accession>A0ACA9S7K2</accession>
<evidence type="ECO:0000313" key="2">
    <source>
        <dbReference type="Proteomes" id="UP000789920"/>
    </source>
</evidence>
<gene>
    <name evidence="1" type="ORF">RPERSI_LOCUS27293</name>
</gene>
<keyword evidence="2" id="KW-1185">Reference proteome</keyword>
<dbReference type="EMBL" id="CAJVQC010095849">
    <property type="protein sequence ID" value="CAG8828655.1"/>
    <property type="molecule type" value="Genomic_DNA"/>
</dbReference>